<evidence type="ECO:0000313" key="1">
    <source>
        <dbReference type="EMBL" id="GGF50432.1"/>
    </source>
</evidence>
<dbReference type="Proteomes" id="UP000605392">
    <property type="component" value="Unassembled WGS sequence"/>
</dbReference>
<sequence>MCLSNAAKLITFVDSHRIGVQEGERGGGNKDSIGGKKVESLEEAAATQAARQQLLNSQTFKLLN</sequence>
<keyword evidence="2" id="KW-1185">Reference proteome</keyword>
<comment type="caution">
    <text evidence="1">The sequence shown here is derived from an EMBL/GenBank/DDBJ whole genome shotgun (WGS) entry which is preliminary data.</text>
</comment>
<dbReference type="EMBL" id="BMFN01000001">
    <property type="protein sequence ID" value="GGF50432.1"/>
    <property type="molecule type" value="Genomic_DNA"/>
</dbReference>
<proteinExistence type="predicted"/>
<gene>
    <name evidence="1" type="ORF">GCM10011375_02380</name>
</gene>
<protein>
    <submittedName>
        <fullName evidence="1">Uncharacterized protein</fullName>
    </submittedName>
</protein>
<reference evidence="1 2" key="1">
    <citation type="journal article" date="2019" name="Int. J. Syst. Evol. Microbiol.">
        <title>The Global Catalogue of Microorganisms (GCM) 10K type strain sequencing project: providing services to taxonomists for standard genome sequencing and annotation.</title>
        <authorList>
            <consortium name="The Broad Institute Genomics Platform"/>
            <consortium name="The Broad Institute Genome Sequencing Center for Infectious Disease"/>
            <person name="Wu L."/>
            <person name="Ma J."/>
        </authorList>
    </citation>
    <scope>NUCLEOTIDE SEQUENCE [LARGE SCALE GENOMIC DNA]</scope>
    <source>
        <strain evidence="1 2">CGMCC 1.12720</strain>
    </source>
</reference>
<accession>A0ACB5PLG8</accession>
<organism evidence="1 2">
    <name type="scientific">Hymenobacter qilianensis</name>
    <dbReference type="NCBI Taxonomy" id="1385715"/>
    <lineage>
        <taxon>Bacteria</taxon>
        <taxon>Pseudomonadati</taxon>
        <taxon>Bacteroidota</taxon>
        <taxon>Cytophagia</taxon>
        <taxon>Cytophagales</taxon>
        <taxon>Hymenobacteraceae</taxon>
        <taxon>Hymenobacter</taxon>
    </lineage>
</organism>
<evidence type="ECO:0000313" key="2">
    <source>
        <dbReference type="Proteomes" id="UP000605392"/>
    </source>
</evidence>
<name>A0ACB5PLG8_9BACT</name>